<dbReference type="InterPro" id="IPR000944">
    <property type="entry name" value="Tscrpt_reg_Rrf2"/>
</dbReference>
<keyword evidence="2" id="KW-1185">Reference proteome</keyword>
<organism evidence="1 2">
    <name type="scientific">Caproicibacterium argilliputei</name>
    <dbReference type="NCBI Taxonomy" id="3030016"/>
    <lineage>
        <taxon>Bacteria</taxon>
        <taxon>Bacillati</taxon>
        <taxon>Bacillota</taxon>
        <taxon>Clostridia</taxon>
        <taxon>Eubacteriales</taxon>
        <taxon>Oscillospiraceae</taxon>
        <taxon>Caproicibacterium</taxon>
    </lineage>
</organism>
<dbReference type="Pfam" id="PF02082">
    <property type="entry name" value="Rrf2"/>
    <property type="match status" value="1"/>
</dbReference>
<dbReference type="AlphaFoldDB" id="A0AA97D919"/>
<dbReference type="NCBIfam" id="TIGR00738">
    <property type="entry name" value="rrf2_super"/>
    <property type="match status" value="1"/>
</dbReference>
<dbReference type="Gene3D" id="1.10.10.10">
    <property type="entry name" value="Winged helix-like DNA-binding domain superfamily/Winged helix DNA-binding domain"/>
    <property type="match status" value="1"/>
</dbReference>
<name>A0AA97D919_9FIRM</name>
<accession>A0AA97D919</accession>
<dbReference type="RefSeq" id="WP_275844824.1">
    <property type="nucleotide sequence ID" value="NZ_CP135996.1"/>
</dbReference>
<gene>
    <name evidence="1" type="ORF">PXC00_00975</name>
</gene>
<dbReference type="EMBL" id="CP135996">
    <property type="protein sequence ID" value="WOC32471.1"/>
    <property type="molecule type" value="Genomic_DNA"/>
</dbReference>
<reference evidence="1" key="1">
    <citation type="submission" date="2023-09" db="EMBL/GenBank/DDBJ databases">
        <authorList>
            <person name="Zeng C."/>
        </authorList>
    </citation>
    <scope>NUCLEOTIDE SEQUENCE</scope>
    <source>
        <strain evidence="1">ZCY20-5</strain>
    </source>
</reference>
<dbReference type="GO" id="GO:0005829">
    <property type="term" value="C:cytosol"/>
    <property type="evidence" value="ECO:0007669"/>
    <property type="project" value="TreeGrafter"/>
</dbReference>
<dbReference type="PROSITE" id="PS51197">
    <property type="entry name" value="HTH_RRF2_2"/>
    <property type="match status" value="1"/>
</dbReference>
<dbReference type="PANTHER" id="PTHR33221">
    <property type="entry name" value="WINGED HELIX-TURN-HELIX TRANSCRIPTIONAL REGULATOR, RRF2 FAMILY"/>
    <property type="match status" value="1"/>
</dbReference>
<evidence type="ECO:0000313" key="2">
    <source>
        <dbReference type="Proteomes" id="UP001300604"/>
    </source>
</evidence>
<protein>
    <submittedName>
        <fullName evidence="1">Rrf2 family transcriptional regulator</fullName>
    </submittedName>
</protein>
<dbReference type="SUPFAM" id="SSF46785">
    <property type="entry name" value="Winged helix' DNA-binding domain"/>
    <property type="match status" value="1"/>
</dbReference>
<sequence>MLITKETDYALRTLRALAGGSQLTAEQLAAGEQIPRQFAYKILKKLQKGGLVRILRGAGGGFLLETSLKKVTLYQLMQVMGEDFSVVDCMKPGYACTWQEHHGGALCCAHQNLAGIQQRLNEELNAHSLEEILFGN</sequence>
<dbReference type="Proteomes" id="UP001300604">
    <property type="component" value="Chromosome"/>
</dbReference>
<dbReference type="InterPro" id="IPR036390">
    <property type="entry name" value="WH_DNA-bd_sf"/>
</dbReference>
<reference evidence="1" key="2">
    <citation type="submission" date="2024-06" db="EMBL/GenBank/DDBJ databases">
        <title>Caproicibacterium argilliputei sp. nov, a novel caproic acid producing anaerobic bacterium isolated from pit mud.</title>
        <authorList>
            <person name="Xia S."/>
        </authorList>
    </citation>
    <scope>NUCLEOTIDE SEQUENCE</scope>
    <source>
        <strain evidence="1">ZCY20-5</strain>
    </source>
</reference>
<evidence type="ECO:0000313" key="1">
    <source>
        <dbReference type="EMBL" id="WOC32471.1"/>
    </source>
</evidence>
<dbReference type="PANTHER" id="PTHR33221:SF2">
    <property type="entry name" value="TRANSCRIPTIONAL REGULATOR"/>
    <property type="match status" value="1"/>
</dbReference>
<proteinExistence type="predicted"/>
<dbReference type="InterPro" id="IPR036388">
    <property type="entry name" value="WH-like_DNA-bd_sf"/>
</dbReference>
<dbReference type="GO" id="GO:0003700">
    <property type="term" value="F:DNA-binding transcription factor activity"/>
    <property type="evidence" value="ECO:0007669"/>
    <property type="project" value="TreeGrafter"/>
</dbReference>
<dbReference type="KEGG" id="carl:PXC00_00975"/>